<dbReference type="eggNOG" id="COG4905">
    <property type="taxonomic scope" value="Bacteria"/>
</dbReference>
<dbReference type="HOGENOM" id="CLU_055257_3_0_11"/>
<feature type="transmembrane region" description="Helical" evidence="1">
    <location>
        <begin position="207"/>
        <end position="228"/>
    </location>
</feature>
<keyword evidence="1" id="KW-1133">Transmembrane helix</keyword>
<protein>
    <recommendedName>
        <fullName evidence="4">PF06541 family protein</fullName>
    </recommendedName>
</protein>
<reference evidence="2 3" key="1">
    <citation type="journal article" date="2009" name="Stand. Genomic Sci.">
        <title>Complete genome sequence of Atopobium parvulum type strain (IPP 1246).</title>
        <authorList>
            <person name="Copeland A."/>
            <person name="Sikorski J."/>
            <person name="Lapidus A."/>
            <person name="Nolan M."/>
            <person name="Del Rio T.G."/>
            <person name="Lucas S."/>
            <person name="Chen F."/>
            <person name="Tice H."/>
            <person name="Pitluck S."/>
            <person name="Cheng J.F."/>
            <person name="Pukall R."/>
            <person name="Chertkov O."/>
            <person name="Brettin T."/>
            <person name="Han C."/>
            <person name="Detter J.C."/>
            <person name="Kuske C."/>
            <person name="Bruce D."/>
            <person name="Goodwin L."/>
            <person name="Ivanova N."/>
            <person name="Mavromatis K."/>
            <person name="Mikhailova N."/>
            <person name="Chen A."/>
            <person name="Palaniappan K."/>
            <person name="Chain P."/>
            <person name="Rohde M."/>
            <person name="Goker M."/>
            <person name="Bristow J."/>
            <person name="Eisen J.A."/>
            <person name="Markowitz V."/>
            <person name="Hugenholtz P."/>
            <person name="Kyrpides N.C."/>
            <person name="Klenk H.P."/>
            <person name="Detter J.C."/>
        </authorList>
    </citation>
    <scope>NUCLEOTIDE SEQUENCE [LARGE SCALE GENOMIC DNA]</scope>
    <source>
        <strain evidence="3">ATCC 33793 / DSM 20469 / CCUG 32760 / JCM 10300 / KCTC 3663 / VPI 0546 / 1246</strain>
    </source>
</reference>
<dbReference type="GeneID" id="84806439"/>
<feature type="transmembrane region" description="Helical" evidence="1">
    <location>
        <begin position="164"/>
        <end position="186"/>
    </location>
</feature>
<keyword evidence="1" id="KW-0812">Transmembrane</keyword>
<name>C8W7A4_LANP1</name>
<sequence length="312" mass="34708">MFFIVASLIALLTLVYLVASGFVRVVSYFWGWLSSGEKIDGVASNASDDATANVSPTDISSGMSDDALVAPQSTSFSKPKSKPTQADLSAYLDEMHLGWYQVVILFFVGCMAGLLIEEIWMLITAGLTESRVGLIWGPFSPLYGTGAVFLTVICYQLHKHHANNLVIFLVSVVVGGTLEQLTGWGMKEIFHSESWTYAHLPDTITQWVAWRFLGFWGILGLIWCRFIMPRALYRIGEPTSKRQAIFITLLTVYLVADITMTVACLARKAQRDTGIPPSNAFEVWVDNYFDDSFVSARFQNMTFTSQTSVEKS</sequence>
<feature type="transmembrane region" description="Helical" evidence="1">
    <location>
        <begin position="99"/>
        <end position="123"/>
    </location>
</feature>
<evidence type="ECO:0000313" key="3">
    <source>
        <dbReference type="Proteomes" id="UP000000960"/>
    </source>
</evidence>
<evidence type="ECO:0008006" key="4">
    <source>
        <dbReference type="Google" id="ProtNLM"/>
    </source>
</evidence>
<dbReference type="EMBL" id="CP001721">
    <property type="protein sequence ID" value="ACV51343.1"/>
    <property type="molecule type" value="Genomic_DNA"/>
</dbReference>
<dbReference type="AlphaFoldDB" id="C8W7A4"/>
<dbReference type="STRING" id="521095.Apar_0914"/>
<dbReference type="RefSeq" id="WP_012809000.1">
    <property type="nucleotide sequence ID" value="NC_013203.1"/>
</dbReference>
<dbReference type="InterPro" id="IPR010540">
    <property type="entry name" value="CmpB_TMEM229"/>
</dbReference>
<dbReference type="KEGG" id="apv:Apar_0914"/>
<dbReference type="Proteomes" id="UP000000960">
    <property type="component" value="Chromosome"/>
</dbReference>
<feature type="transmembrane region" description="Helical" evidence="1">
    <location>
        <begin position="244"/>
        <end position="266"/>
    </location>
</feature>
<organism evidence="2 3">
    <name type="scientific">Lancefieldella parvula (strain ATCC 33793 / DSM 20469 / CCUG 32760 / JCM 10300 / KCTC 3663 / VPI 0546 / 1246)</name>
    <name type="common">Atopobium parvulum</name>
    <dbReference type="NCBI Taxonomy" id="521095"/>
    <lineage>
        <taxon>Bacteria</taxon>
        <taxon>Bacillati</taxon>
        <taxon>Actinomycetota</taxon>
        <taxon>Coriobacteriia</taxon>
        <taxon>Coriobacteriales</taxon>
        <taxon>Atopobiaceae</taxon>
        <taxon>Lancefieldella</taxon>
    </lineage>
</organism>
<evidence type="ECO:0000313" key="2">
    <source>
        <dbReference type="EMBL" id="ACV51343.1"/>
    </source>
</evidence>
<accession>C8W7A4</accession>
<proteinExistence type="predicted"/>
<dbReference type="Pfam" id="PF06541">
    <property type="entry name" value="ABC_trans_CmpB"/>
    <property type="match status" value="1"/>
</dbReference>
<keyword evidence="3" id="KW-1185">Reference proteome</keyword>
<gene>
    <name evidence="2" type="ordered locus">Apar_0914</name>
</gene>
<dbReference type="OrthoDB" id="9789229at2"/>
<feature type="transmembrane region" description="Helical" evidence="1">
    <location>
        <begin position="135"/>
        <end position="158"/>
    </location>
</feature>
<keyword evidence="1" id="KW-0472">Membrane</keyword>
<evidence type="ECO:0000256" key="1">
    <source>
        <dbReference type="SAM" id="Phobius"/>
    </source>
</evidence>